<evidence type="ECO:0000313" key="2">
    <source>
        <dbReference type="Proteomes" id="UP001153332"/>
    </source>
</evidence>
<organism evidence="1 2">
    <name type="scientific">Lasiodiplodia mahajangana</name>
    <dbReference type="NCBI Taxonomy" id="1108764"/>
    <lineage>
        <taxon>Eukaryota</taxon>
        <taxon>Fungi</taxon>
        <taxon>Dikarya</taxon>
        <taxon>Ascomycota</taxon>
        <taxon>Pezizomycotina</taxon>
        <taxon>Dothideomycetes</taxon>
        <taxon>Dothideomycetes incertae sedis</taxon>
        <taxon>Botryosphaeriales</taxon>
        <taxon>Botryosphaeriaceae</taxon>
        <taxon>Lasiodiplodia</taxon>
    </lineage>
</organism>
<comment type="caution">
    <text evidence="1">The sequence shown here is derived from an EMBL/GenBank/DDBJ whole genome shotgun (WGS) entry which is preliminary data.</text>
</comment>
<dbReference type="EMBL" id="JAPUUL010001128">
    <property type="protein sequence ID" value="KAJ8128263.1"/>
    <property type="molecule type" value="Genomic_DNA"/>
</dbReference>
<accession>A0ACC2JLX9</accession>
<protein>
    <submittedName>
        <fullName evidence="1">Uncharacterized protein</fullName>
    </submittedName>
</protein>
<sequence length="126" mass="13519">MGFIVPKESATWLGQDAQSIQANHVNMCRFEDNFGSDYKSVVGKLSQWVKDVEKNKASRRNGEMSGISAESIGAIIGEVNNQGVTNHQGLVMGNAYGTCEGAIRLAGSINYTNSPTPPVGQPLNNF</sequence>
<proteinExistence type="predicted"/>
<name>A0ACC2JLX9_9PEZI</name>
<keyword evidence="2" id="KW-1185">Reference proteome</keyword>
<gene>
    <name evidence="1" type="ORF">O1611_g5372</name>
</gene>
<reference evidence="1" key="1">
    <citation type="submission" date="2022-12" db="EMBL/GenBank/DDBJ databases">
        <title>Genome Sequence of Lasiodiplodia mahajangana.</title>
        <authorList>
            <person name="Buettner E."/>
        </authorList>
    </citation>
    <scope>NUCLEOTIDE SEQUENCE</scope>
    <source>
        <strain evidence="1">VT137</strain>
    </source>
</reference>
<dbReference type="Proteomes" id="UP001153332">
    <property type="component" value="Unassembled WGS sequence"/>
</dbReference>
<evidence type="ECO:0000313" key="1">
    <source>
        <dbReference type="EMBL" id="KAJ8128263.1"/>
    </source>
</evidence>